<dbReference type="PROSITE" id="PS51257">
    <property type="entry name" value="PROKAR_LIPOPROTEIN"/>
    <property type="match status" value="1"/>
</dbReference>
<dbReference type="SUPFAM" id="SSF111384">
    <property type="entry name" value="OmpH-like"/>
    <property type="match status" value="1"/>
</dbReference>
<sequence length="205" mass="23336">MKKVQLIALFFGAAMTFTACGGDKKTVTEEGTTTPKETPVYAEGIKIGYYNSDSLNANYKLIKAIEKDLEAQVNTMSSNFEAKVKSFENWARSYDEKIKNNMLISSEIQKFQEQFQQRQMALAQEEQQLQGKIQQLQNDNLIKAFNRVENFVKNYAEKNGFDMILQYAKGGQVIYISPGMDVTEDIVNGLNTEYTELNETLESEE</sequence>
<accession>A0ABN1MPA3</accession>
<keyword evidence="2 4" id="KW-0732">Signal</keyword>
<dbReference type="EMBL" id="BAAAFH010000003">
    <property type="protein sequence ID" value="GAA0874748.1"/>
    <property type="molecule type" value="Genomic_DNA"/>
</dbReference>
<dbReference type="PANTHER" id="PTHR35089">
    <property type="entry name" value="CHAPERONE PROTEIN SKP"/>
    <property type="match status" value="1"/>
</dbReference>
<proteinExistence type="inferred from homology"/>
<feature type="chain" id="PRO_5045035976" evidence="4">
    <location>
        <begin position="22"/>
        <end position="205"/>
    </location>
</feature>
<evidence type="ECO:0000313" key="5">
    <source>
        <dbReference type="EMBL" id="GAA0874748.1"/>
    </source>
</evidence>
<dbReference type="Gene3D" id="3.30.910.20">
    <property type="entry name" value="Skp domain"/>
    <property type="match status" value="1"/>
</dbReference>
<dbReference type="Proteomes" id="UP001501126">
    <property type="component" value="Unassembled WGS sequence"/>
</dbReference>
<dbReference type="Pfam" id="PF03938">
    <property type="entry name" value="OmpH"/>
    <property type="match status" value="1"/>
</dbReference>
<comment type="similarity">
    <text evidence="1">Belongs to the Skp family.</text>
</comment>
<evidence type="ECO:0000256" key="1">
    <source>
        <dbReference type="ARBA" id="ARBA00009091"/>
    </source>
</evidence>
<dbReference type="InterPro" id="IPR005632">
    <property type="entry name" value="Chaperone_Skp"/>
</dbReference>
<feature type="signal peptide" evidence="4">
    <location>
        <begin position="1"/>
        <end position="21"/>
    </location>
</feature>
<dbReference type="SMART" id="SM00935">
    <property type="entry name" value="OmpH"/>
    <property type="match status" value="1"/>
</dbReference>
<name>A0ABN1MPA3_9FLAO</name>
<evidence type="ECO:0000256" key="3">
    <source>
        <dbReference type="SAM" id="Coils"/>
    </source>
</evidence>
<evidence type="ECO:0000256" key="2">
    <source>
        <dbReference type="ARBA" id="ARBA00022729"/>
    </source>
</evidence>
<comment type="caution">
    <text evidence="5">The sequence shown here is derived from an EMBL/GenBank/DDBJ whole genome shotgun (WGS) entry which is preliminary data.</text>
</comment>
<feature type="coiled-coil region" evidence="3">
    <location>
        <begin position="108"/>
        <end position="139"/>
    </location>
</feature>
<keyword evidence="3" id="KW-0175">Coiled coil</keyword>
<reference evidence="5 6" key="1">
    <citation type="journal article" date="2019" name="Int. J. Syst. Evol. Microbiol.">
        <title>The Global Catalogue of Microorganisms (GCM) 10K type strain sequencing project: providing services to taxonomists for standard genome sequencing and annotation.</title>
        <authorList>
            <consortium name="The Broad Institute Genomics Platform"/>
            <consortium name="The Broad Institute Genome Sequencing Center for Infectious Disease"/>
            <person name="Wu L."/>
            <person name="Ma J."/>
        </authorList>
    </citation>
    <scope>NUCLEOTIDE SEQUENCE [LARGE SCALE GENOMIC DNA]</scope>
    <source>
        <strain evidence="5 6">JCM 16083</strain>
    </source>
</reference>
<keyword evidence="6" id="KW-1185">Reference proteome</keyword>
<dbReference type="PANTHER" id="PTHR35089:SF1">
    <property type="entry name" value="CHAPERONE PROTEIN SKP"/>
    <property type="match status" value="1"/>
</dbReference>
<evidence type="ECO:0000256" key="4">
    <source>
        <dbReference type="SAM" id="SignalP"/>
    </source>
</evidence>
<dbReference type="RefSeq" id="WP_343785655.1">
    <property type="nucleotide sequence ID" value="NZ_BAAAFH010000003.1"/>
</dbReference>
<dbReference type="InterPro" id="IPR024930">
    <property type="entry name" value="Skp_dom_sf"/>
</dbReference>
<gene>
    <name evidence="5" type="ORF">GCM10009118_11560</name>
</gene>
<protein>
    <submittedName>
        <fullName evidence="5">Uncharacterized protein</fullName>
    </submittedName>
</protein>
<evidence type="ECO:0000313" key="6">
    <source>
        <dbReference type="Proteomes" id="UP001501126"/>
    </source>
</evidence>
<organism evidence="5 6">
    <name type="scientific">Wandonia haliotis</name>
    <dbReference type="NCBI Taxonomy" id="574963"/>
    <lineage>
        <taxon>Bacteria</taxon>
        <taxon>Pseudomonadati</taxon>
        <taxon>Bacteroidota</taxon>
        <taxon>Flavobacteriia</taxon>
        <taxon>Flavobacteriales</taxon>
        <taxon>Crocinitomicaceae</taxon>
        <taxon>Wandonia</taxon>
    </lineage>
</organism>